<dbReference type="EMBL" id="CP118615">
    <property type="protein sequence ID" value="WDZ84976.1"/>
    <property type="molecule type" value="Genomic_DNA"/>
</dbReference>
<feature type="transmembrane region" description="Helical" evidence="7">
    <location>
        <begin position="305"/>
        <end position="328"/>
    </location>
</feature>
<dbReference type="InterPro" id="IPR050428">
    <property type="entry name" value="TCS_sensor_his_kinase"/>
</dbReference>
<feature type="transmembrane region" description="Helical" evidence="7">
    <location>
        <begin position="12"/>
        <end position="30"/>
    </location>
</feature>
<feature type="domain" description="NIT" evidence="8">
    <location>
        <begin position="53"/>
        <end position="301"/>
    </location>
</feature>
<dbReference type="PANTHER" id="PTHR45436:SF5">
    <property type="entry name" value="SENSOR HISTIDINE KINASE TRCS"/>
    <property type="match status" value="1"/>
</dbReference>
<dbReference type="SMART" id="SM00387">
    <property type="entry name" value="HATPase_c"/>
    <property type="match status" value="1"/>
</dbReference>
<evidence type="ECO:0000313" key="9">
    <source>
        <dbReference type="EMBL" id="WDZ84976.1"/>
    </source>
</evidence>
<keyword evidence="5" id="KW-0418">Kinase</keyword>
<dbReference type="EC" id="2.7.13.3" evidence="2"/>
<evidence type="ECO:0000256" key="4">
    <source>
        <dbReference type="ARBA" id="ARBA00022679"/>
    </source>
</evidence>
<dbReference type="InterPro" id="IPR010910">
    <property type="entry name" value="Nitrate/nitrite_sensing_bac"/>
</dbReference>
<dbReference type="InterPro" id="IPR036890">
    <property type="entry name" value="HATPase_C_sf"/>
</dbReference>
<feature type="compositionally biased region" description="Low complexity" evidence="6">
    <location>
        <begin position="705"/>
        <end position="716"/>
    </location>
</feature>
<evidence type="ECO:0000259" key="8">
    <source>
        <dbReference type="PROSITE" id="PS50906"/>
    </source>
</evidence>
<name>A0ABY7ZQB4_9ACTN</name>
<comment type="catalytic activity">
    <reaction evidence="1">
        <text>ATP + protein L-histidine = ADP + protein N-phospho-L-histidine.</text>
        <dbReference type="EC" id="2.7.13.3"/>
    </reaction>
</comment>
<sequence length="824" mass="87221">MNSRDWPIRSKLTALVVAPVAALLALWIFATTLTLGPALDLLSGRTLLSELGLPGDRLVIDLQRERRLSVVQLAGDGESSALREQRLRTDQAVAELRRRAAGRDLRDATDELIDARLDRLLTALEALPAGRGFIDQREMDRAGAHGLYTGMLTAAFQTFSAMSVAPDGDLTRQARALNLLGQARELLGQADALAAGALTAGRFARGEHAQLVQTIGNHRYATNLAIADLPYSARSAFQQLTENDDFLRLRRMQDELIAAERSGPPPVDPVAWQTTHDAVQQELRDFELAEASALTERSVPTAIGILVRLAAAGLLGLVAIVISLVVALRVGRSLIQRLTGVQAAALELAERRLPDVVARLRRGEPVDVAREAPPLEYGNDEIGQVGRAFSVVQSTAVRSAVDEAALRHGLNEVFLNIARRSQGLVHRQLALLDRMERRAEDPAELAELFRVDHLATRMRRHAEDLVILAGAAPGRGWRNPVAVLDVIRGAISEVENYDRVDIAGVQPAAVVGRAVGDVIHLLAELVENATSFSPPQTRVQVRGELVPNGYAVEITDQGLGMTAEAIEETNRRLGRPPEFDPSASARLGHFVVARLAARHGVRVQLRPSVHGGVTAVVLLPTDVVTTLPPRPPGGDPGSGSGRMAKVTKLTTLPRPRTARATRERTDAPAVVPLSSARPGPAEAPVGPDGLPRRVRQRAPARQPRRPAAAEPSPRTPEQIRAAMAALQAGTARGRRAAGELPPASGPGAVPPAVGGPAAASRAAGGSGVRPVPAAPTGPGAGPAGPVDAPTVPTGRTVDEPTTELPRVPPGGTTVDTVTGTGRDA</sequence>
<dbReference type="Gene3D" id="6.10.340.10">
    <property type="match status" value="1"/>
</dbReference>
<dbReference type="SUPFAM" id="SSF55874">
    <property type="entry name" value="ATPase domain of HSP90 chaperone/DNA topoisomerase II/histidine kinase"/>
    <property type="match status" value="1"/>
</dbReference>
<dbReference type="Gene3D" id="3.30.565.10">
    <property type="entry name" value="Histidine kinase-like ATPase, C-terminal domain"/>
    <property type="match status" value="1"/>
</dbReference>
<evidence type="ECO:0000256" key="6">
    <source>
        <dbReference type="SAM" id="MobiDB-lite"/>
    </source>
</evidence>
<feature type="compositionally biased region" description="Low complexity" evidence="6">
    <location>
        <begin position="809"/>
        <end position="824"/>
    </location>
</feature>
<evidence type="ECO:0000313" key="10">
    <source>
        <dbReference type="Proteomes" id="UP001219605"/>
    </source>
</evidence>
<evidence type="ECO:0000256" key="2">
    <source>
        <dbReference type="ARBA" id="ARBA00012438"/>
    </source>
</evidence>
<dbReference type="PROSITE" id="PS50906">
    <property type="entry name" value="NIT"/>
    <property type="match status" value="1"/>
</dbReference>
<dbReference type="InterPro" id="IPR003594">
    <property type="entry name" value="HATPase_dom"/>
</dbReference>
<keyword evidence="10" id="KW-1185">Reference proteome</keyword>
<keyword evidence="4" id="KW-0808">Transferase</keyword>
<dbReference type="PANTHER" id="PTHR45436">
    <property type="entry name" value="SENSOR HISTIDINE KINASE YKOH"/>
    <property type="match status" value="1"/>
</dbReference>
<proteinExistence type="predicted"/>
<evidence type="ECO:0000256" key="5">
    <source>
        <dbReference type="ARBA" id="ARBA00022777"/>
    </source>
</evidence>
<feature type="compositionally biased region" description="Basic residues" evidence="6">
    <location>
        <begin position="692"/>
        <end position="704"/>
    </location>
</feature>
<keyword evidence="7" id="KW-0472">Membrane</keyword>
<organism evidence="9 10">
    <name type="scientific">Micromonospora cathayae</name>
    <dbReference type="NCBI Taxonomy" id="3028804"/>
    <lineage>
        <taxon>Bacteria</taxon>
        <taxon>Bacillati</taxon>
        <taxon>Actinomycetota</taxon>
        <taxon>Actinomycetes</taxon>
        <taxon>Micromonosporales</taxon>
        <taxon>Micromonosporaceae</taxon>
        <taxon>Micromonospora</taxon>
    </lineage>
</organism>
<reference evidence="9 10" key="1">
    <citation type="submission" date="2023-02" db="EMBL/GenBank/DDBJ databases">
        <authorList>
            <person name="Mo P."/>
        </authorList>
    </citation>
    <scope>NUCLEOTIDE SEQUENCE [LARGE SCALE GENOMIC DNA]</scope>
    <source>
        <strain evidence="9 10">HUAS 3</strain>
    </source>
</reference>
<gene>
    <name evidence="9" type="ORF">PVK37_00395</name>
</gene>
<accession>A0ABY7ZQB4</accession>
<dbReference type="Proteomes" id="UP001219605">
    <property type="component" value="Chromosome"/>
</dbReference>
<evidence type="ECO:0000256" key="1">
    <source>
        <dbReference type="ARBA" id="ARBA00000085"/>
    </source>
</evidence>
<keyword evidence="7" id="KW-0812">Transmembrane</keyword>
<feature type="compositionally biased region" description="Low complexity" evidence="6">
    <location>
        <begin position="741"/>
        <end position="793"/>
    </location>
</feature>
<evidence type="ECO:0000256" key="3">
    <source>
        <dbReference type="ARBA" id="ARBA00022553"/>
    </source>
</evidence>
<dbReference type="InterPro" id="IPR013587">
    <property type="entry name" value="Nitrate/nitrite_sensing"/>
</dbReference>
<keyword evidence="7" id="KW-1133">Transmembrane helix</keyword>
<dbReference type="Pfam" id="PF08376">
    <property type="entry name" value="NIT"/>
    <property type="match status" value="1"/>
</dbReference>
<dbReference type="Pfam" id="PF02518">
    <property type="entry name" value="HATPase_c"/>
    <property type="match status" value="1"/>
</dbReference>
<evidence type="ECO:0000256" key="7">
    <source>
        <dbReference type="SAM" id="Phobius"/>
    </source>
</evidence>
<dbReference type="RefSeq" id="WP_275031668.1">
    <property type="nucleotide sequence ID" value="NZ_CP118615.1"/>
</dbReference>
<keyword evidence="3" id="KW-0597">Phosphoprotein</keyword>
<feature type="region of interest" description="Disordered" evidence="6">
    <location>
        <begin position="624"/>
        <end position="824"/>
    </location>
</feature>
<protein>
    <recommendedName>
        <fullName evidence="2">histidine kinase</fullName>
        <ecNumber evidence="2">2.7.13.3</ecNumber>
    </recommendedName>
</protein>